<feature type="domain" description="F-box" evidence="2">
    <location>
        <begin position="1"/>
        <end position="44"/>
    </location>
</feature>
<dbReference type="Gene3D" id="1.20.1280.50">
    <property type="match status" value="1"/>
</dbReference>
<evidence type="ECO:0000256" key="1">
    <source>
        <dbReference type="SAM" id="MobiDB-lite"/>
    </source>
</evidence>
<name>A0AAX4I1A4_9PEZI</name>
<feature type="compositionally biased region" description="Polar residues" evidence="1">
    <location>
        <begin position="573"/>
        <end position="609"/>
    </location>
</feature>
<feature type="compositionally biased region" description="Low complexity" evidence="1">
    <location>
        <begin position="381"/>
        <end position="394"/>
    </location>
</feature>
<keyword evidence="4" id="KW-1185">Reference proteome</keyword>
<evidence type="ECO:0000259" key="2">
    <source>
        <dbReference type="PROSITE" id="PS50181"/>
    </source>
</evidence>
<dbReference type="InterPro" id="IPR036047">
    <property type="entry name" value="F-box-like_dom_sf"/>
</dbReference>
<dbReference type="SMART" id="SM00256">
    <property type="entry name" value="FBOX"/>
    <property type="match status" value="1"/>
</dbReference>
<feature type="region of interest" description="Disordered" evidence="1">
    <location>
        <begin position="464"/>
        <end position="501"/>
    </location>
</feature>
<dbReference type="InterPro" id="IPR001810">
    <property type="entry name" value="F-box_dom"/>
</dbReference>
<proteinExistence type="predicted"/>
<dbReference type="EMBL" id="CP137305">
    <property type="protein sequence ID" value="WQF76994.1"/>
    <property type="molecule type" value="Genomic_DNA"/>
</dbReference>
<dbReference type="RefSeq" id="XP_062774218.1">
    <property type="nucleotide sequence ID" value="XM_062918167.1"/>
</dbReference>
<dbReference type="KEGG" id="cdet:87938511"/>
<protein>
    <submittedName>
        <fullName evidence="3">F-box domain-containing protein</fullName>
    </submittedName>
</protein>
<dbReference type="SUPFAM" id="SSF81383">
    <property type="entry name" value="F-box domain"/>
    <property type="match status" value="1"/>
</dbReference>
<accession>A0AAX4I1A4</accession>
<dbReference type="GeneID" id="87938511"/>
<evidence type="ECO:0000313" key="3">
    <source>
        <dbReference type="EMBL" id="WQF76994.1"/>
    </source>
</evidence>
<gene>
    <name evidence="3" type="ORF">CDEST_02008</name>
</gene>
<feature type="compositionally biased region" description="Acidic residues" evidence="1">
    <location>
        <begin position="370"/>
        <end position="380"/>
    </location>
</feature>
<dbReference type="Pfam" id="PF00646">
    <property type="entry name" value="F-box"/>
    <property type="match status" value="1"/>
</dbReference>
<reference evidence="4" key="1">
    <citation type="journal article" date="2023" name="bioRxiv">
        <title>Complete genome of the Medicago anthracnose fungus, Colletotrichum destructivum, reveals a mini-chromosome-like region within a core chromosome.</title>
        <authorList>
            <person name="Lapalu N."/>
            <person name="Simon A."/>
            <person name="Lu A."/>
            <person name="Plaumann P.-L."/>
            <person name="Amselem J."/>
            <person name="Pigne S."/>
            <person name="Auger A."/>
            <person name="Koch C."/>
            <person name="Dallery J.-F."/>
            <person name="O'Connell R.J."/>
        </authorList>
    </citation>
    <scope>NUCLEOTIDE SEQUENCE [LARGE SCALE GENOMIC DNA]</scope>
    <source>
        <strain evidence="4">CBS 520.97</strain>
    </source>
</reference>
<dbReference type="CDD" id="cd09917">
    <property type="entry name" value="F-box_SF"/>
    <property type="match status" value="1"/>
</dbReference>
<dbReference type="AlphaFoldDB" id="A0AAX4I1A4"/>
<dbReference type="PROSITE" id="PS50181">
    <property type="entry name" value="FBOX"/>
    <property type="match status" value="1"/>
</dbReference>
<feature type="region of interest" description="Disordered" evidence="1">
    <location>
        <begin position="565"/>
        <end position="627"/>
    </location>
</feature>
<evidence type="ECO:0000313" key="4">
    <source>
        <dbReference type="Proteomes" id="UP001322277"/>
    </source>
</evidence>
<dbReference type="Proteomes" id="UP001322277">
    <property type="component" value="Chromosome 1"/>
</dbReference>
<organism evidence="3 4">
    <name type="scientific">Colletotrichum destructivum</name>
    <dbReference type="NCBI Taxonomy" id="34406"/>
    <lineage>
        <taxon>Eukaryota</taxon>
        <taxon>Fungi</taxon>
        <taxon>Dikarya</taxon>
        <taxon>Ascomycota</taxon>
        <taxon>Pezizomycotina</taxon>
        <taxon>Sordariomycetes</taxon>
        <taxon>Hypocreomycetidae</taxon>
        <taxon>Glomerellales</taxon>
        <taxon>Glomerellaceae</taxon>
        <taxon>Colletotrichum</taxon>
        <taxon>Colletotrichum destructivum species complex</taxon>
    </lineage>
</organism>
<sequence length="653" mass="73765">MQRLPIEILTYVTNSLGLHDLFNLSLVCRQFRYLVTNEDICRAALETNAPYSADVEKARSSKLYAHCLRRLVKIWNAVATAMPYSAAVVVADADDFIYSNGMLCYTQNNGTLRLLHLHGSADSEIVIDIYPLLLSIPGLAIEGTEFKFRLVHFACGIISCLYSPPKKRARSRLIIIDVQQRRLLTSHRLESTSNLFVRNNREYLYYGTHSVTRDNDYKRWGLWRFDICKEQWAADHLVLEDLVGSDIDSTVCFEIIDNHFYGLSSLETFDIYEAGTTSHYYGFRLPVGSVEAKDMQLTSNDAMWRREQEEGPIDDRWSTLKLEKDQVTGNIMVSECRREWVADDNSSLRTSYRTELVFPNQRNRPNDSDSGSDSESDAESNEISSTHSCSSSTTAPANQQRKPSMFHRGDDSSTTPAITFSQCFLRSYNHYCETFIDLFNDPVAYDSNMRSLQLRSISRFSHARNNHGLQRSPADGSGEGDPQPFTPNRISWWPPKNDTSQKNSLLAELDKTLNPKGHDITTPIKGFMDDRSMIYAVEPRKSQSTRQLVFISFDPAIRLPNLKNWPGGPSMPARTQTNTLGNNATSTSPYPTPQSLPASAPASGNTCCSEGSYPGPRHPSPGQSDLRCPTWIRITPAAYTLRKPFGFDFANYQ</sequence>
<feature type="region of interest" description="Disordered" evidence="1">
    <location>
        <begin position="352"/>
        <end position="413"/>
    </location>
</feature>